<protein>
    <submittedName>
        <fullName evidence="10">Siderophore exporter MmpL4</fullName>
    </submittedName>
</protein>
<feature type="transmembrane region" description="Helical" evidence="8">
    <location>
        <begin position="830"/>
        <end position="848"/>
    </location>
</feature>
<evidence type="ECO:0000256" key="4">
    <source>
        <dbReference type="ARBA" id="ARBA00022692"/>
    </source>
</evidence>
<evidence type="ECO:0000313" key="11">
    <source>
        <dbReference type="Proteomes" id="UP000465306"/>
    </source>
</evidence>
<evidence type="ECO:0000256" key="2">
    <source>
        <dbReference type="ARBA" id="ARBA00010157"/>
    </source>
</evidence>
<feature type="domain" description="Membrane transport protein MMPL" evidence="9">
    <location>
        <begin position="609"/>
        <end position="943"/>
    </location>
</feature>
<evidence type="ECO:0000256" key="3">
    <source>
        <dbReference type="ARBA" id="ARBA00022475"/>
    </source>
</evidence>
<evidence type="ECO:0000259" key="9">
    <source>
        <dbReference type="Pfam" id="PF03176"/>
    </source>
</evidence>
<comment type="subcellular location">
    <subcellularLocation>
        <location evidence="1">Cell membrane</location>
        <topology evidence="1">Multi-pass membrane protein</topology>
    </subcellularLocation>
</comment>
<keyword evidence="11" id="KW-1185">Reference proteome</keyword>
<accession>A0ABQ1BIE4</accession>
<proteinExistence type="inferred from homology"/>
<reference evidence="10 11" key="1">
    <citation type="journal article" date="2019" name="Emerg. Microbes Infect.">
        <title>Comprehensive subspecies identification of 175 nontuberculous mycobacteria species based on 7547 genomic profiles.</title>
        <authorList>
            <person name="Matsumoto Y."/>
            <person name="Kinjo T."/>
            <person name="Motooka D."/>
            <person name="Nabeya D."/>
            <person name="Jung N."/>
            <person name="Uechi K."/>
            <person name="Horii T."/>
            <person name="Iida T."/>
            <person name="Fujita J."/>
            <person name="Nakamura S."/>
        </authorList>
    </citation>
    <scope>NUCLEOTIDE SEQUENCE [LARGE SCALE GENOMIC DNA]</scope>
    <source>
        <strain evidence="10 11">JCM 13573</strain>
    </source>
</reference>
<keyword evidence="6 8" id="KW-0472">Membrane</keyword>
<dbReference type="SUPFAM" id="SSF82866">
    <property type="entry name" value="Multidrug efflux transporter AcrB transmembrane domain"/>
    <property type="match status" value="2"/>
</dbReference>
<feature type="transmembrane region" description="Helical" evidence="8">
    <location>
        <begin position="914"/>
        <end position="934"/>
    </location>
</feature>
<name>A0ABQ1BIE4_9MYCO</name>
<dbReference type="InterPro" id="IPR050545">
    <property type="entry name" value="Mycobact_MmpL"/>
</dbReference>
<feature type="transmembrane region" description="Helical" evidence="8">
    <location>
        <begin position="200"/>
        <end position="219"/>
    </location>
</feature>
<feature type="transmembrane region" description="Helical" evidence="8">
    <location>
        <begin position="335"/>
        <end position="362"/>
    </location>
</feature>
<dbReference type="Pfam" id="PF03176">
    <property type="entry name" value="MMPL"/>
    <property type="match status" value="2"/>
</dbReference>
<feature type="transmembrane region" description="Helical" evidence="8">
    <location>
        <begin position="795"/>
        <end position="818"/>
    </location>
</feature>
<gene>
    <name evidence="10" type="primary">mmpL4</name>
    <name evidence="10" type="ORF">MKUB_09530</name>
</gene>
<dbReference type="PANTHER" id="PTHR33406:SF6">
    <property type="entry name" value="MEMBRANE PROTEIN YDGH-RELATED"/>
    <property type="match status" value="1"/>
</dbReference>
<evidence type="ECO:0000256" key="6">
    <source>
        <dbReference type="ARBA" id="ARBA00023136"/>
    </source>
</evidence>
<feature type="transmembrane region" description="Helical" evidence="8">
    <location>
        <begin position="771"/>
        <end position="789"/>
    </location>
</feature>
<evidence type="ECO:0000256" key="8">
    <source>
        <dbReference type="SAM" id="Phobius"/>
    </source>
</evidence>
<dbReference type="InterPro" id="IPR004707">
    <property type="entry name" value="MmpL_fam"/>
</dbReference>
<keyword evidence="5 8" id="KW-1133">Transmembrane helix</keyword>
<evidence type="ECO:0000313" key="10">
    <source>
        <dbReference type="EMBL" id="GFG63463.1"/>
    </source>
</evidence>
<comment type="caution">
    <text evidence="10">The sequence shown here is derived from an EMBL/GenBank/DDBJ whole genome shotgun (WGS) entry which is preliminary data.</text>
</comment>
<comment type="similarity">
    <text evidence="2">Belongs to the resistance-nodulation-cell division (RND) (TC 2.A.6) family. MmpL subfamily.</text>
</comment>
<dbReference type="Gene3D" id="1.20.1640.10">
    <property type="entry name" value="Multidrug efflux transporter AcrB transmembrane domain"/>
    <property type="match status" value="2"/>
</dbReference>
<evidence type="ECO:0000256" key="1">
    <source>
        <dbReference type="ARBA" id="ARBA00004651"/>
    </source>
</evidence>
<feature type="transmembrane region" description="Helical" evidence="8">
    <location>
        <begin position="301"/>
        <end position="323"/>
    </location>
</feature>
<dbReference type="NCBIfam" id="TIGR00833">
    <property type="entry name" value="actII"/>
    <property type="match status" value="1"/>
</dbReference>
<dbReference type="EMBL" id="BLKU01000002">
    <property type="protein sequence ID" value="GFG63463.1"/>
    <property type="molecule type" value="Genomic_DNA"/>
</dbReference>
<dbReference type="InterPro" id="IPR004869">
    <property type="entry name" value="MMPL_dom"/>
</dbReference>
<feature type="transmembrane region" description="Helical" evidence="8">
    <location>
        <begin position="382"/>
        <end position="403"/>
    </location>
</feature>
<keyword evidence="4 8" id="KW-0812">Transmembrane</keyword>
<sequence>MTTTFANEPQASTHAERPFIARMIHAFAVPIILGWIALCVVLSLFVPSLEVVGQERSVSLSPKEAPSYEAMKRMGEVFHEGNSDSSAMVILESKQQLGDEAHRYYDVLIRKFRADKAHVTNVQDFWGDPLTAAGAQSNDGKAAYVQINLAGNQGEPLGNESVDAVRKIVAETPAPPGLTTYVTGASALVSDMHNSGDKSMIKITVTTVAVIFLMLLAVYRSVITVIVLLITVGFELTAARGVVALLGHSGAIGLSTFAVSLLTSLAIAAGTDYGIFIFGRYHEARQLGEDKEAAFYTMYRGTAHVILGSGLTIAGATFCLKFARMPYFETLGIPCALGLTVAVLCALTLGPAVLTVGSRFGLFDPKRRLSFRGWRRVGTVVVRWPLPVLAATCAVALVGLLALPGYRINYNDRAYLPTDIPANEGFAAADRHFSQARMKPEILMIESDHDMRNPADFLVIDKLAKGIFRVPGISRVQAITRPDGTAMDHTSIPFQISMQNAGQVQTMKYQRDRMDDMLKQADDMGTMVLTMRHMYDLMTQLVANTHRMVNDTIEMQQITTELRDHIADFDDFWRPIRSYFYWEKHCYDIPICWSLRSIFDALDGLDQIDERLNTLVADIKNLDALMPQMIATFPPMIATMESTRTMMLTMHSTMSGIFSQMDEMSENANAMGKAFDAAKNDDSFYLPPEVFKNKDFQRAMNSFLSPDGHAARFIILHRGDPQTAEGIASIDKIRTAAEESLKGTPLEDAKIYIAGTAAVFKDISQGANWDLVIAAISSLCLIFIIMLILTRAFVAAAVIVGTVALSLGASFGLSVLLWQHILAVDLHYMVLAMSVIVLLAVGSDYNLLLVSRFKEEIHAGLKTGIIRSMGGTGKVVTNAGLVFAFTMASMIVSDLRVIGQVGTTIGLGLLFDTLIVRSFMTPSIAALLGRWFWWPMRVRTRPARSPALPDSEPPTERFAAYSQSERGSS</sequence>
<feature type="transmembrane region" description="Helical" evidence="8">
    <location>
        <begin position="20"/>
        <end position="46"/>
    </location>
</feature>
<dbReference type="Proteomes" id="UP000465306">
    <property type="component" value="Unassembled WGS sequence"/>
</dbReference>
<evidence type="ECO:0000256" key="7">
    <source>
        <dbReference type="SAM" id="MobiDB-lite"/>
    </source>
</evidence>
<feature type="domain" description="Membrane transport protein MMPL" evidence="9">
    <location>
        <begin position="59"/>
        <end position="388"/>
    </location>
</feature>
<organism evidence="10 11">
    <name type="scientific">Mycobacterium kubicae</name>
    <dbReference type="NCBI Taxonomy" id="120959"/>
    <lineage>
        <taxon>Bacteria</taxon>
        <taxon>Bacillati</taxon>
        <taxon>Actinomycetota</taxon>
        <taxon>Actinomycetes</taxon>
        <taxon>Mycobacteriales</taxon>
        <taxon>Mycobacteriaceae</taxon>
        <taxon>Mycobacterium</taxon>
        <taxon>Mycobacterium simiae complex</taxon>
    </lineage>
</organism>
<evidence type="ECO:0000256" key="5">
    <source>
        <dbReference type="ARBA" id="ARBA00022989"/>
    </source>
</evidence>
<keyword evidence="3" id="KW-1003">Cell membrane</keyword>
<feature type="region of interest" description="Disordered" evidence="7">
    <location>
        <begin position="944"/>
        <end position="969"/>
    </location>
</feature>
<dbReference type="PANTHER" id="PTHR33406">
    <property type="entry name" value="MEMBRANE PROTEIN MJ1562-RELATED"/>
    <property type="match status" value="1"/>
</dbReference>